<accession>A0A6A3MNG8</accession>
<reference evidence="5 7" key="1">
    <citation type="submission" date="2018-09" db="EMBL/GenBank/DDBJ databases">
        <title>Genomic investigation of the strawberry pathogen Phytophthora fragariae indicates pathogenicity is determined by transcriptional variation in three key races.</title>
        <authorList>
            <person name="Adams T.M."/>
            <person name="Armitage A.D."/>
            <person name="Sobczyk M.K."/>
            <person name="Bates H.J."/>
            <person name="Dunwell J.M."/>
            <person name="Nellist C.F."/>
            <person name="Harrison R.J."/>
        </authorList>
    </citation>
    <scope>NUCLEOTIDE SEQUENCE [LARGE SCALE GENOMIC DNA]</scope>
    <source>
        <strain evidence="3 5">SCRP249</strain>
        <strain evidence="2 7">SCRP324</strain>
        <strain evidence="4 6">SCRP333</strain>
    </source>
</reference>
<name>A0A6A3MNG8_9STRA</name>
<evidence type="ECO:0000313" key="6">
    <source>
        <dbReference type="Proteomes" id="UP000434957"/>
    </source>
</evidence>
<dbReference type="Proteomes" id="UP000435112">
    <property type="component" value="Unassembled WGS sequence"/>
</dbReference>
<dbReference type="Proteomes" id="UP000429607">
    <property type="component" value="Unassembled WGS sequence"/>
</dbReference>
<evidence type="ECO:0000313" key="2">
    <source>
        <dbReference type="EMBL" id="KAE9027642.1"/>
    </source>
</evidence>
<evidence type="ECO:0000313" key="4">
    <source>
        <dbReference type="EMBL" id="KAE9339799.1"/>
    </source>
</evidence>
<comment type="caution">
    <text evidence="3">The sequence shown here is derived from an EMBL/GenBank/DDBJ whole genome shotgun (WGS) entry which is preliminary data.</text>
</comment>
<feature type="region of interest" description="Disordered" evidence="1">
    <location>
        <begin position="1"/>
        <end position="40"/>
    </location>
</feature>
<evidence type="ECO:0000256" key="1">
    <source>
        <dbReference type="SAM" id="MobiDB-lite"/>
    </source>
</evidence>
<organism evidence="3 5">
    <name type="scientific">Phytophthora rubi</name>
    <dbReference type="NCBI Taxonomy" id="129364"/>
    <lineage>
        <taxon>Eukaryota</taxon>
        <taxon>Sar</taxon>
        <taxon>Stramenopiles</taxon>
        <taxon>Oomycota</taxon>
        <taxon>Peronosporomycetes</taxon>
        <taxon>Peronosporales</taxon>
        <taxon>Peronosporaceae</taxon>
        <taxon>Phytophthora</taxon>
    </lineage>
</organism>
<proteinExistence type="predicted"/>
<dbReference type="AlphaFoldDB" id="A0A6A3MNG8"/>
<dbReference type="EMBL" id="QXFU01000608">
    <property type="protein sequence ID" value="KAE9027642.1"/>
    <property type="molecule type" value="Genomic_DNA"/>
</dbReference>
<dbReference type="EMBL" id="QXFT01000603">
    <property type="protein sequence ID" value="KAE9339799.1"/>
    <property type="molecule type" value="Genomic_DNA"/>
</dbReference>
<sequence length="40" mass="4020">MESGDGDGDAKDSREPSTATVGGGASPPAMEPALEDKSWI</sequence>
<evidence type="ECO:0000313" key="7">
    <source>
        <dbReference type="Proteomes" id="UP000435112"/>
    </source>
</evidence>
<dbReference type="OrthoDB" id="10280654at2759"/>
<keyword evidence="6" id="KW-1185">Reference proteome</keyword>
<evidence type="ECO:0000313" key="5">
    <source>
        <dbReference type="Proteomes" id="UP000429607"/>
    </source>
</evidence>
<dbReference type="Proteomes" id="UP000434957">
    <property type="component" value="Unassembled WGS sequence"/>
</dbReference>
<evidence type="ECO:0000313" key="3">
    <source>
        <dbReference type="EMBL" id="KAE9033088.1"/>
    </source>
</evidence>
<dbReference type="EMBL" id="QXFV01000602">
    <property type="protein sequence ID" value="KAE9033088.1"/>
    <property type="molecule type" value="Genomic_DNA"/>
</dbReference>
<gene>
    <name evidence="3" type="ORF">PR001_g10314</name>
    <name evidence="2" type="ORF">PR002_g10624</name>
    <name evidence="4" type="ORF">PR003_g10820</name>
</gene>
<protein>
    <submittedName>
        <fullName evidence="3">Uncharacterized protein</fullName>
    </submittedName>
</protein>